<evidence type="ECO:0000313" key="4">
    <source>
        <dbReference type="Proteomes" id="UP000293347"/>
    </source>
</evidence>
<name>A0A4R0NLU6_9SPHI</name>
<dbReference type="InterPro" id="IPR027385">
    <property type="entry name" value="Beta-barrel_OMP"/>
</dbReference>
<feature type="domain" description="Outer membrane protein beta-barrel" evidence="2">
    <location>
        <begin position="7"/>
        <end position="167"/>
    </location>
</feature>
<keyword evidence="1" id="KW-0732">Signal</keyword>
<dbReference type="EMBL" id="SJSL01000002">
    <property type="protein sequence ID" value="TCD00878.1"/>
    <property type="molecule type" value="Genomic_DNA"/>
</dbReference>
<evidence type="ECO:0000256" key="1">
    <source>
        <dbReference type="ARBA" id="ARBA00022729"/>
    </source>
</evidence>
<keyword evidence="4" id="KW-1185">Reference proteome</keyword>
<evidence type="ECO:0000313" key="3">
    <source>
        <dbReference type="EMBL" id="TCD00878.1"/>
    </source>
</evidence>
<comment type="caution">
    <text evidence="3">The sequence shown here is derived from an EMBL/GenBank/DDBJ whole genome shotgun (WGS) entry which is preliminary data.</text>
</comment>
<gene>
    <name evidence="3" type="ORF">EZ437_08860</name>
</gene>
<dbReference type="InterPro" id="IPR011250">
    <property type="entry name" value="OMP/PagP_B-barrel"/>
</dbReference>
<dbReference type="RefSeq" id="WP_131595425.1">
    <property type="nucleotide sequence ID" value="NZ_SJSL01000002.1"/>
</dbReference>
<dbReference type="SUPFAM" id="SSF56925">
    <property type="entry name" value="OMPA-like"/>
    <property type="match status" value="1"/>
</dbReference>
<evidence type="ECO:0000259" key="2">
    <source>
        <dbReference type="Pfam" id="PF13505"/>
    </source>
</evidence>
<dbReference type="Gene3D" id="2.40.160.20">
    <property type="match status" value="1"/>
</dbReference>
<dbReference type="Proteomes" id="UP000293347">
    <property type="component" value="Unassembled WGS sequence"/>
</dbReference>
<sequence length="167" mass="18091">MKKVSLIIAIVFLFAKADAQLREPKLGIGADFGFPMAGFDENATYGLGGSLVYQQPVAPNLNITVNIGYLRFNGKKTIATFKYRQSYIPIKGGARYFLGDYLYGGAEIGAILPATSGNTTAFAYGPNLGLEFPVSDKGSLDFGVRYEGWLRNSGNESFIGLRAGYNF</sequence>
<dbReference type="OrthoDB" id="668980at2"/>
<accession>A0A4R0NLU6</accession>
<protein>
    <recommendedName>
        <fullName evidence="2">Outer membrane protein beta-barrel domain-containing protein</fullName>
    </recommendedName>
</protein>
<reference evidence="3 4" key="1">
    <citation type="submission" date="2019-02" db="EMBL/GenBank/DDBJ databases">
        <title>Pedobacter sp. RP-1-14 sp. nov., isolated from Arctic soil.</title>
        <authorList>
            <person name="Dahal R.H."/>
        </authorList>
    </citation>
    <scope>NUCLEOTIDE SEQUENCE [LARGE SCALE GENOMIC DNA]</scope>
    <source>
        <strain evidence="3 4">RP-1-14</strain>
    </source>
</reference>
<proteinExistence type="predicted"/>
<dbReference type="Pfam" id="PF13505">
    <property type="entry name" value="OMP_b-brl"/>
    <property type="match status" value="1"/>
</dbReference>
<dbReference type="AlphaFoldDB" id="A0A4R0NLU6"/>
<organism evidence="3 4">
    <name type="scientific">Pedobacter psychroterrae</name>
    <dbReference type="NCBI Taxonomy" id="2530453"/>
    <lineage>
        <taxon>Bacteria</taxon>
        <taxon>Pseudomonadati</taxon>
        <taxon>Bacteroidota</taxon>
        <taxon>Sphingobacteriia</taxon>
        <taxon>Sphingobacteriales</taxon>
        <taxon>Sphingobacteriaceae</taxon>
        <taxon>Pedobacter</taxon>
    </lineage>
</organism>